<dbReference type="Gene3D" id="3.20.20.80">
    <property type="entry name" value="Glycosidases"/>
    <property type="match status" value="1"/>
</dbReference>
<evidence type="ECO:0000259" key="8">
    <source>
        <dbReference type="Pfam" id="PF02837"/>
    </source>
</evidence>
<gene>
    <name evidence="9" type="ORF">ACHAXA_002851</name>
</gene>
<dbReference type="PANTHER" id="PTHR46323">
    <property type="entry name" value="BETA-GALACTOSIDASE"/>
    <property type="match status" value="1"/>
</dbReference>
<keyword evidence="10" id="KW-1185">Reference proteome</keyword>
<dbReference type="InterPro" id="IPR017853">
    <property type="entry name" value="GH"/>
</dbReference>
<dbReference type="Pfam" id="PF02837">
    <property type="entry name" value="Glyco_hydro_2_N"/>
    <property type="match status" value="2"/>
</dbReference>
<accession>A0ABD3RBI4</accession>
<dbReference type="GO" id="GO:0004565">
    <property type="term" value="F:beta-galactosidase activity"/>
    <property type="evidence" value="ECO:0007669"/>
    <property type="project" value="UniProtKB-EC"/>
</dbReference>
<evidence type="ECO:0000313" key="10">
    <source>
        <dbReference type="Proteomes" id="UP001530377"/>
    </source>
</evidence>
<feature type="compositionally biased region" description="Gly residues" evidence="6">
    <location>
        <begin position="184"/>
        <end position="197"/>
    </location>
</feature>
<sequence>MLVRPIVRRRRRRSRPLSIRDRAVQLDARRSRVAAAGAAGGGGDEEPSGIVVDDVPRYTNVQMPFDTLYPHVPTRDNPTGVYRLTFSSLPHFWLAGEGCDDDDDGGGGCIYRDDEDDDGGRRRDSTIGGGRRRVVLHFGGIEGCYFAYMNGHFVGMGKDSRLPSEFDVTPYVNSRRPTRIPETRGGGWRGGMGGGGGGKDDGEDRPSTMMGGRVDDHIDDNDDDGCAGEVGGGSEETNLLVVVALKWSDSSFLEQQDHWRGMGGIHRSVYIYSTPAEAYIEDVFCIAEISSILTPHGRDDDDDEGDFGNSSSSVFPPMYTGRLSVQARIGRDNRTRVSGRNIYYNEQIKCTRSDGTEYRMIYQLYDYGWTPLFDAPIDPTIHHRGEGGNNVRIADAQLRSNLISFKVDVLGPVLAWSDECPTLYRFRATLIKIIVDNDADDDSPTSGRTSTSVIDVYDTLIGFRNVVVSDRKLLINGRAVLIKGVAISLDEILVDLRLMKRYNFNAIRTAHYPNDPYLYDMADKLGLYVIDEANIECHGHYDMICREHSFAFAMLDRVQRMVVRDQNHACIIGWSLGNEAGYSMHHKMLYGWIKGYDTSRFVQYEGYGEVGGCDCA</sequence>
<dbReference type="InterPro" id="IPR008979">
    <property type="entry name" value="Galactose-bd-like_sf"/>
</dbReference>
<evidence type="ECO:0000256" key="4">
    <source>
        <dbReference type="ARBA" id="ARBA00022801"/>
    </source>
</evidence>
<feature type="region of interest" description="Disordered" evidence="6">
    <location>
        <begin position="296"/>
        <end position="315"/>
    </location>
</feature>
<evidence type="ECO:0000256" key="2">
    <source>
        <dbReference type="ARBA" id="ARBA00007401"/>
    </source>
</evidence>
<dbReference type="InterPro" id="IPR006104">
    <property type="entry name" value="Glyco_hydro_2_N"/>
</dbReference>
<evidence type="ECO:0000313" key="9">
    <source>
        <dbReference type="EMBL" id="KAL3810384.1"/>
    </source>
</evidence>
<evidence type="ECO:0000256" key="3">
    <source>
        <dbReference type="ARBA" id="ARBA00012756"/>
    </source>
</evidence>
<proteinExistence type="inferred from homology"/>
<dbReference type="SUPFAM" id="SSF49785">
    <property type="entry name" value="Galactose-binding domain-like"/>
    <property type="match status" value="2"/>
</dbReference>
<evidence type="ECO:0000256" key="6">
    <source>
        <dbReference type="SAM" id="MobiDB-lite"/>
    </source>
</evidence>
<dbReference type="InterPro" id="IPR023230">
    <property type="entry name" value="Glyco_hydro_2_CS"/>
</dbReference>
<protein>
    <recommendedName>
        <fullName evidence="3">beta-galactosidase</fullName>
        <ecNumber evidence="3">3.2.1.23</ecNumber>
    </recommendedName>
</protein>
<dbReference type="Pfam" id="PF02836">
    <property type="entry name" value="Glyco_hydro_2_C"/>
    <property type="match status" value="1"/>
</dbReference>
<keyword evidence="5" id="KW-0326">Glycosidase</keyword>
<dbReference type="Gene3D" id="2.60.120.260">
    <property type="entry name" value="Galactose-binding domain-like"/>
    <property type="match status" value="1"/>
</dbReference>
<feature type="domain" description="Glycoside hydrolase family 2 catalytic" evidence="7">
    <location>
        <begin position="467"/>
        <end position="607"/>
    </location>
</feature>
<dbReference type="PANTHER" id="PTHR46323:SF2">
    <property type="entry name" value="BETA-GALACTOSIDASE"/>
    <property type="match status" value="1"/>
</dbReference>
<reference evidence="9 10" key="1">
    <citation type="submission" date="2024-10" db="EMBL/GenBank/DDBJ databases">
        <title>Updated reference genomes for cyclostephanoid diatoms.</title>
        <authorList>
            <person name="Roberts W.R."/>
            <person name="Alverson A.J."/>
        </authorList>
    </citation>
    <scope>NUCLEOTIDE SEQUENCE [LARGE SCALE GENOMIC DNA]</scope>
    <source>
        <strain evidence="9 10">AJA228-03</strain>
    </source>
</reference>
<evidence type="ECO:0000256" key="5">
    <source>
        <dbReference type="ARBA" id="ARBA00023295"/>
    </source>
</evidence>
<comment type="catalytic activity">
    <reaction evidence="1">
        <text>Hydrolysis of terminal non-reducing beta-D-galactose residues in beta-D-galactosides.</text>
        <dbReference type="EC" id="3.2.1.23"/>
    </reaction>
</comment>
<dbReference type="InterPro" id="IPR050347">
    <property type="entry name" value="Bact_Beta-galactosidase"/>
</dbReference>
<evidence type="ECO:0000259" key="7">
    <source>
        <dbReference type="Pfam" id="PF02836"/>
    </source>
</evidence>
<keyword evidence="4" id="KW-0378">Hydrolase</keyword>
<feature type="region of interest" description="Disordered" evidence="6">
    <location>
        <begin position="175"/>
        <end position="205"/>
    </location>
</feature>
<evidence type="ECO:0000256" key="1">
    <source>
        <dbReference type="ARBA" id="ARBA00001412"/>
    </source>
</evidence>
<comment type="similarity">
    <text evidence="2">Belongs to the glycosyl hydrolase 2 family.</text>
</comment>
<dbReference type="InterPro" id="IPR006103">
    <property type="entry name" value="Glyco_hydro_2_cat"/>
</dbReference>
<dbReference type="SUPFAM" id="SSF51445">
    <property type="entry name" value="(Trans)glycosidases"/>
    <property type="match status" value="1"/>
</dbReference>
<dbReference type="EC" id="3.2.1.23" evidence="3"/>
<feature type="domain" description="Glycosyl hydrolases family 2 sugar binding" evidence="8">
    <location>
        <begin position="132"/>
        <end position="174"/>
    </location>
</feature>
<dbReference type="AlphaFoldDB" id="A0ABD3RBI4"/>
<comment type="caution">
    <text evidence="9">The sequence shown here is derived from an EMBL/GenBank/DDBJ whole genome shotgun (WGS) entry which is preliminary data.</text>
</comment>
<organism evidence="9 10">
    <name type="scientific">Cyclostephanos tholiformis</name>
    <dbReference type="NCBI Taxonomy" id="382380"/>
    <lineage>
        <taxon>Eukaryota</taxon>
        <taxon>Sar</taxon>
        <taxon>Stramenopiles</taxon>
        <taxon>Ochrophyta</taxon>
        <taxon>Bacillariophyta</taxon>
        <taxon>Coscinodiscophyceae</taxon>
        <taxon>Thalassiosirophycidae</taxon>
        <taxon>Stephanodiscales</taxon>
        <taxon>Stephanodiscaceae</taxon>
        <taxon>Cyclostephanos</taxon>
    </lineage>
</organism>
<dbReference type="PROSITE" id="PS00719">
    <property type="entry name" value="GLYCOSYL_HYDROL_F2_1"/>
    <property type="match status" value="1"/>
</dbReference>
<name>A0ABD3RBI4_9STRA</name>
<feature type="domain" description="Glycosyl hydrolases family 2 sugar binding" evidence="8">
    <location>
        <begin position="237"/>
        <end position="275"/>
    </location>
</feature>
<dbReference type="EMBL" id="JALLPB020000333">
    <property type="protein sequence ID" value="KAL3810384.1"/>
    <property type="molecule type" value="Genomic_DNA"/>
</dbReference>
<dbReference type="Proteomes" id="UP001530377">
    <property type="component" value="Unassembled WGS sequence"/>
</dbReference>